<gene>
    <name evidence="1" type="ORF">LLUC11_1121</name>
</gene>
<reference evidence="1 2" key="1">
    <citation type="journal article" date="2017" name="BMC Genomics">
        <title>Comparative and functional genomics of the Lactococcus lactis taxon; insights into evolution and niche adaptation.</title>
        <authorList>
            <person name="Kelleher P."/>
            <person name="Bottacini F."/>
            <person name="Mahony J."/>
            <person name="Kilcawley K.N."/>
            <person name="van Sinderen D."/>
        </authorList>
    </citation>
    <scope>NUCLEOTIDE SEQUENCE [LARGE SCALE GENOMIC DNA]</scope>
    <source>
        <strain evidence="1 2">UC11</strain>
    </source>
</reference>
<protein>
    <submittedName>
        <fullName evidence="1">Uncharacterized protein</fullName>
    </submittedName>
</protein>
<accession>A0AAC9R5E9</accession>
<dbReference type="EMBL" id="CP015904">
    <property type="protein sequence ID" value="ARE13454.1"/>
    <property type="molecule type" value="Genomic_DNA"/>
</dbReference>
<sequence>MKYKFTSLSSAEENSINNYTGEKSGEYIIKEFINMKSAVLYVANNSGFVTTDDEKNHLLLEILKK</sequence>
<dbReference type="AlphaFoldDB" id="A0AAC9R5E9"/>
<proteinExistence type="predicted"/>
<dbReference type="Proteomes" id="UP000192067">
    <property type="component" value="Chromosome"/>
</dbReference>
<name>A0AAC9R5E9_LACLL</name>
<organism evidence="1 2">
    <name type="scientific">Lactococcus lactis subsp. lactis</name>
    <name type="common">Streptococcus lactis</name>
    <dbReference type="NCBI Taxonomy" id="1360"/>
    <lineage>
        <taxon>Bacteria</taxon>
        <taxon>Bacillati</taxon>
        <taxon>Bacillota</taxon>
        <taxon>Bacilli</taxon>
        <taxon>Lactobacillales</taxon>
        <taxon>Streptococcaceae</taxon>
        <taxon>Lactococcus</taxon>
    </lineage>
</organism>
<dbReference type="RefSeq" id="WP_237025787.1">
    <property type="nucleotide sequence ID" value="NZ_CP015903.2"/>
</dbReference>
<evidence type="ECO:0000313" key="1">
    <source>
        <dbReference type="EMBL" id="ARE13454.1"/>
    </source>
</evidence>
<evidence type="ECO:0000313" key="2">
    <source>
        <dbReference type="Proteomes" id="UP000192067"/>
    </source>
</evidence>